<proteinExistence type="inferred from homology"/>
<keyword evidence="4" id="KW-0413">Isomerase</keyword>
<dbReference type="GO" id="GO:0030246">
    <property type="term" value="F:carbohydrate binding"/>
    <property type="evidence" value="ECO:0007669"/>
    <property type="project" value="InterPro"/>
</dbReference>
<sequence length="398" mass="41731">MTENTRDDRGAQPPGPGQTPSRGGGIVSSSSTLRGRHRESSSVFFAGPAVRGHRPARQIGPRGGGQVLPPSAAMGRRSRAAGPPNCETGVRRWRCQHSGGLLSPAPFDPAALPASVHLETGRGGLPVVRVVGRQGSAELYLHGAHLTSWTPAGGLPVLWLSAASLFTEAKAIRGGVPICFPWFGANPLDPAAPAHGFARLSAWELVGARDEDGTVAVTLRLADSPATRTTAWPHRFEALYTVTVGARLTLALTVTNRGPDAVTFEEALHSYLAVDDIRATEVTGLEGAPYLDQLAGMSVETDTVPVRFSAETDRIYLDSPAATAVTDGSGRTVSIATGGSHSTIVWNPWIVKAGSMVDFGDDEWTGMVCVETANVRTDAVRLGPGQSHTMSLLLSAIA</sequence>
<protein>
    <recommendedName>
        <fullName evidence="3">glucose-6-phosphate 1-epimerase</fullName>
        <ecNumber evidence="3">5.1.3.15</ecNumber>
    </recommendedName>
</protein>
<evidence type="ECO:0000313" key="7">
    <source>
        <dbReference type="Proteomes" id="UP000298313"/>
    </source>
</evidence>
<evidence type="ECO:0000256" key="5">
    <source>
        <dbReference type="SAM" id="MobiDB-lite"/>
    </source>
</evidence>
<evidence type="ECO:0000313" key="6">
    <source>
        <dbReference type="EMBL" id="TFD83354.1"/>
    </source>
</evidence>
<dbReference type="CDD" id="cd09020">
    <property type="entry name" value="D-hex-6-P-epi_like"/>
    <property type="match status" value="1"/>
</dbReference>
<evidence type="ECO:0000256" key="4">
    <source>
        <dbReference type="ARBA" id="ARBA00023235"/>
    </source>
</evidence>
<dbReference type="EC" id="5.1.3.15" evidence="3"/>
<evidence type="ECO:0000256" key="2">
    <source>
        <dbReference type="ARBA" id="ARBA00005866"/>
    </source>
</evidence>
<feature type="compositionally biased region" description="Basic and acidic residues" evidence="5">
    <location>
        <begin position="1"/>
        <end position="10"/>
    </location>
</feature>
<dbReference type="SUPFAM" id="SSF74650">
    <property type="entry name" value="Galactose mutarotase-like"/>
    <property type="match status" value="1"/>
</dbReference>
<dbReference type="InterPro" id="IPR014718">
    <property type="entry name" value="GH-type_carb-bd"/>
</dbReference>
<organism evidence="6 7">
    <name type="scientific">Cryobacterium fucosi</name>
    <dbReference type="NCBI Taxonomy" id="1259157"/>
    <lineage>
        <taxon>Bacteria</taxon>
        <taxon>Bacillati</taxon>
        <taxon>Actinomycetota</taxon>
        <taxon>Actinomycetes</taxon>
        <taxon>Micrococcales</taxon>
        <taxon>Microbacteriaceae</taxon>
        <taxon>Cryobacterium</taxon>
    </lineage>
</organism>
<name>A0A4R9BGK6_9MICO</name>
<feature type="compositionally biased region" description="Low complexity" evidence="5">
    <location>
        <begin position="69"/>
        <end position="84"/>
    </location>
</feature>
<dbReference type="AlphaFoldDB" id="A0A4R9BGK6"/>
<comment type="catalytic activity">
    <reaction evidence="1">
        <text>alpha-D-glucose 6-phosphate = beta-D-glucose 6-phosphate</text>
        <dbReference type="Rhea" id="RHEA:16249"/>
        <dbReference type="ChEBI" id="CHEBI:58225"/>
        <dbReference type="ChEBI" id="CHEBI:58247"/>
        <dbReference type="EC" id="5.1.3.15"/>
    </reaction>
</comment>
<dbReference type="Gene3D" id="2.70.98.10">
    <property type="match status" value="1"/>
</dbReference>
<gene>
    <name evidence="6" type="ORF">E3T48_00365</name>
</gene>
<dbReference type="InterPro" id="IPR025532">
    <property type="entry name" value="G6P_1-epimerase"/>
</dbReference>
<keyword evidence="7" id="KW-1185">Reference proteome</keyword>
<dbReference type="Pfam" id="PF01263">
    <property type="entry name" value="Aldose_epim"/>
    <property type="match status" value="1"/>
</dbReference>
<dbReference type="InterPro" id="IPR011013">
    <property type="entry name" value="Gal_mutarotase_sf_dom"/>
</dbReference>
<dbReference type="GO" id="GO:0005737">
    <property type="term" value="C:cytoplasm"/>
    <property type="evidence" value="ECO:0007669"/>
    <property type="project" value="TreeGrafter"/>
</dbReference>
<dbReference type="GO" id="GO:0005975">
    <property type="term" value="P:carbohydrate metabolic process"/>
    <property type="evidence" value="ECO:0007669"/>
    <property type="project" value="InterPro"/>
</dbReference>
<dbReference type="PANTHER" id="PTHR11122">
    <property type="entry name" value="APOSPORY-ASSOCIATED PROTEIN C-RELATED"/>
    <property type="match status" value="1"/>
</dbReference>
<evidence type="ECO:0000256" key="3">
    <source>
        <dbReference type="ARBA" id="ARBA00012083"/>
    </source>
</evidence>
<evidence type="ECO:0000256" key="1">
    <source>
        <dbReference type="ARBA" id="ARBA00001096"/>
    </source>
</evidence>
<dbReference type="Proteomes" id="UP000298313">
    <property type="component" value="Unassembled WGS sequence"/>
</dbReference>
<dbReference type="PANTHER" id="PTHR11122:SF13">
    <property type="entry name" value="GLUCOSE-6-PHOSPHATE 1-EPIMERASE"/>
    <property type="match status" value="1"/>
</dbReference>
<reference evidence="6 7" key="1">
    <citation type="submission" date="2019-03" db="EMBL/GenBank/DDBJ databases">
        <title>Genomics of glacier-inhabiting Cryobacterium strains.</title>
        <authorList>
            <person name="Liu Q."/>
            <person name="Xin Y.-H."/>
        </authorList>
    </citation>
    <scope>NUCLEOTIDE SEQUENCE [LARGE SCALE GENOMIC DNA]</scope>
    <source>
        <strain evidence="6 7">Hh4</strain>
    </source>
</reference>
<dbReference type="InterPro" id="IPR008183">
    <property type="entry name" value="Aldose_1/G6P_1-epimerase"/>
</dbReference>
<dbReference type="OrthoDB" id="9790727at2"/>
<accession>A0A4R9BGK6</accession>
<feature type="region of interest" description="Disordered" evidence="5">
    <location>
        <begin position="1"/>
        <end position="88"/>
    </location>
</feature>
<comment type="similarity">
    <text evidence="2">Belongs to the glucose-6-phosphate 1-epimerase family.</text>
</comment>
<dbReference type="GO" id="GO:0047938">
    <property type="term" value="F:glucose-6-phosphate 1-epimerase activity"/>
    <property type="evidence" value="ECO:0007669"/>
    <property type="project" value="UniProtKB-EC"/>
</dbReference>
<comment type="caution">
    <text evidence="6">The sequence shown here is derived from an EMBL/GenBank/DDBJ whole genome shotgun (WGS) entry which is preliminary data.</text>
</comment>
<dbReference type="EMBL" id="SOHH01000009">
    <property type="protein sequence ID" value="TFD83354.1"/>
    <property type="molecule type" value="Genomic_DNA"/>
</dbReference>